<dbReference type="InterPro" id="IPR014395">
    <property type="entry name" value="Pen/GL7ACA/AHL_acylase"/>
</dbReference>
<dbReference type="Gene3D" id="1.10.439.10">
    <property type="entry name" value="Penicillin Amidohydrolase, domain 1"/>
    <property type="match status" value="1"/>
</dbReference>
<feature type="region of interest" description="Disordered" evidence="4">
    <location>
        <begin position="1"/>
        <end position="88"/>
    </location>
</feature>
<protein>
    <submittedName>
        <fullName evidence="5">Penicillin amidase</fullName>
    </submittedName>
</protein>
<keyword evidence="3" id="KW-0479">Metal-binding</keyword>
<keyword evidence="3" id="KW-0106">Calcium</keyword>
<sequence length="718" mass="76902">MHHRARGRPPASGPARPAAADLRALLPQPAAAAQHAADGRPQRSRGIAHPGRGPRQPPPRRDPSRRSLRDLLRERRRRQREQGRGRVTRRWRVERDAHGIPLCWGETLEDLAFAQGRSAAVDRAWQIEVERRRSEATSAALLGTSDWDDFATRADLPGIARAAVADLDDDTRSWLHAYVAGVNDGLDEGGSRAPEFAATGTQPQLWEPWSPAGVFLVQHVLMGNFGHLLWRRHVRAQLGDDALDLLSHEGVPLGGSNAWALTGSRTATGAPMIAADPHRVLEAPGIYQQVRLTTPQLDVLGLAFAGVPGVPHFGHTGSVAWAVTHAMADYQQIAPDADPVVPHPISPAGLDGDIGLAAMRRLLLARTVDDVDAALDGWVEPVNAVVIAGADGRVRERVAGRLVKPAVDAHLPREMRTQVGHMGTVAAPPARRDLTVGEVVVHANDRRPSVTDLGEEFAAPHRAQRITELLGERTTWDTAGLAAVQVDTRLGSWPTYAALLDGVAATGPAEELRLRLLAWDEHMDACSHDAALFASWRTELVLAVAAHPRLAPIHEPAGLAALFAPWVDPVARVGAGIERIVHVGRDWGLPLDDLAVQALVRVAQAPADDRTWGERHVAPFVRAEHTAAPASGPLGGDGDCVLATAAAPGLSDLCWRGPAARLVWSLGGPSGWAVPLGAAGPATSPHAHDQHGLWRDGDLADVATPRPQPQSTDEQETR</sequence>
<evidence type="ECO:0000256" key="4">
    <source>
        <dbReference type="SAM" id="MobiDB-lite"/>
    </source>
</evidence>
<dbReference type="InterPro" id="IPR002692">
    <property type="entry name" value="S45"/>
</dbReference>
<evidence type="ECO:0000313" key="5">
    <source>
        <dbReference type="EMBL" id="RWU82843.1"/>
    </source>
</evidence>
<name>A0A444B386_9MICO</name>
<feature type="active site" description="Nucleophile" evidence="2">
    <location>
        <position position="256"/>
    </location>
</feature>
<proteinExistence type="inferred from homology"/>
<organism evidence="5 6">
    <name type="scientific">Janibacter hoylei PVAS-1</name>
    <dbReference type="NCBI Taxonomy" id="1210046"/>
    <lineage>
        <taxon>Bacteria</taxon>
        <taxon>Bacillati</taxon>
        <taxon>Actinomycetota</taxon>
        <taxon>Actinomycetes</taxon>
        <taxon>Micrococcales</taxon>
        <taxon>Intrasporangiaceae</taxon>
        <taxon>Janibacter</taxon>
    </lineage>
</organism>
<dbReference type="AlphaFoldDB" id="A0A444B386"/>
<dbReference type="GO" id="GO:0017000">
    <property type="term" value="P:antibiotic biosynthetic process"/>
    <property type="evidence" value="ECO:0007669"/>
    <property type="project" value="InterPro"/>
</dbReference>
<dbReference type="PANTHER" id="PTHR34218:SF4">
    <property type="entry name" value="ACYL-HOMOSERINE LACTONE ACYLASE QUIP"/>
    <property type="match status" value="1"/>
</dbReference>
<dbReference type="SUPFAM" id="SSF56235">
    <property type="entry name" value="N-terminal nucleophile aminohydrolases (Ntn hydrolases)"/>
    <property type="match status" value="1"/>
</dbReference>
<comment type="caution">
    <text evidence="5">The sequence shown here is derived from an EMBL/GenBank/DDBJ whole genome shotgun (WGS) entry which is preliminary data.</text>
</comment>
<evidence type="ECO:0000256" key="2">
    <source>
        <dbReference type="PIRSR" id="PIRSR001227-1"/>
    </source>
</evidence>
<dbReference type="EMBL" id="PIPF01000010">
    <property type="protein sequence ID" value="RWU82843.1"/>
    <property type="molecule type" value="Genomic_DNA"/>
</dbReference>
<evidence type="ECO:0000313" key="6">
    <source>
        <dbReference type="Proteomes" id="UP000288711"/>
    </source>
</evidence>
<dbReference type="Pfam" id="PF01804">
    <property type="entry name" value="Penicil_amidase"/>
    <property type="match status" value="2"/>
</dbReference>
<reference evidence="5 6" key="1">
    <citation type="journal article" date="2009" name="Int. J. Syst. Evol. Microbiol.">
        <title>Janibacter hoylei sp. nov., Bacillus isronensis sp. nov. and Bacillus aryabhattai sp. nov., isolated from cryotubes used for collecting air from the upper atmosphere.</title>
        <authorList>
            <person name="Shivaji S."/>
            <person name="Chaturvedi P."/>
            <person name="Begum Z."/>
            <person name="Pindi P.K."/>
            <person name="Manorama R."/>
            <person name="Padmanaban D.A."/>
            <person name="Shouche Y.S."/>
            <person name="Pawar S."/>
            <person name="Vaishampayan P."/>
            <person name="Dutt C.B."/>
            <person name="Datta G.N."/>
            <person name="Manchanda R.K."/>
            <person name="Rao U.R."/>
            <person name="Bhargava P.M."/>
            <person name="Narlikar J.V."/>
        </authorList>
    </citation>
    <scope>NUCLEOTIDE SEQUENCE [LARGE SCALE GENOMIC DNA]</scope>
    <source>
        <strain evidence="5 6">PVAS-1</strain>
    </source>
</reference>
<accession>A0A444B386</accession>
<dbReference type="Gene3D" id="3.60.20.10">
    <property type="entry name" value="Glutamine Phosphoribosylpyrophosphate, subunit 1, domain 1"/>
    <property type="match status" value="1"/>
</dbReference>
<dbReference type="GO" id="GO:0016811">
    <property type="term" value="F:hydrolase activity, acting on carbon-nitrogen (but not peptide) bonds, in linear amides"/>
    <property type="evidence" value="ECO:0007669"/>
    <property type="project" value="InterPro"/>
</dbReference>
<dbReference type="InterPro" id="IPR043147">
    <property type="entry name" value="Penicillin_amidase_A-knob"/>
</dbReference>
<feature type="binding site" evidence="3">
    <location>
        <position position="329"/>
    </location>
    <ligand>
        <name>Ca(2+)</name>
        <dbReference type="ChEBI" id="CHEBI:29108"/>
    </ligand>
</feature>
<feature type="compositionally biased region" description="Basic and acidic residues" evidence="4">
    <location>
        <begin position="686"/>
        <end position="698"/>
    </location>
</feature>
<evidence type="ECO:0000256" key="3">
    <source>
        <dbReference type="PIRSR" id="PIRSR001227-2"/>
    </source>
</evidence>
<dbReference type="InterPro" id="IPR029055">
    <property type="entry name" value="Ntn_hydrolases_N"/>
</dbReference>
<feature type="region of interest" description="Disordered" evidence="4">
    <location>
        <begin position="680"/>
        <end position="718"/>
    </location>
</feature>
<gene>
    <name evidence="5" type="ORF">CWN80_11945</name>
</gene>
<comment type="cofactor">
    <cofactor evidence="3">
        <name>Ca(2+)</name>
        <dbReference type="ChEBI" id="CHEBI:29108"/>
    </cofactor>
    <text evidence="3">Binds 1 Ca(2+) ion per dimer.</text>
</comment>
<dbReference type="PANTHER" id="PTHR34218">
    <property type="entry name" value="PEPTIDASE S45 PENICILLIN AMIDASE"/>
    <property type="match status" value="1"/>
</dbReference>
<evidence type="ECO:0000256" key="1">
    <source>
        <dbReference type="ARBA" id="ARBA00006586"/>
    </source>
</evidence>
<dbReference type="Gene3D" id="1.10.1400.10">
    <property type="match status" value="1"/>
</dbReference>
<dbReference type="PIRSF" id="PIRSF001227">
    <property type="entry name" value="Pen_acylase"/>
    <property type="match status" value="1"/>
</dbReference>
<keyword evidence="6" id="KW-1185">Reference proteome</keyword>
<comment type="similarity">
    <text evidence="1">Belongs to the peptidase S45 family.</text>
</comment>
<feature type="compositionally biased region" description="Basic and acidic residues" evidence="4">
    <location>
        <begin position="59"/>
        <end position="73"/>
    </location>
</feature>
<dbReference type="GO" id="GO:0046872">
    <property type="term" value="F:metal ion binding"/>
    <property type="evidence" value="ECO:0007669"/>
    <property type="project" value="UniProtKB-KW"/>
</dbReference>
<feature type="compositionally biased region" description="Low complexity" evidence="4">
    <location>
        <begin position="8"/>
        <end position="36"/>
    </location>
</feature>
<dbReference type="InterPro" id="IPR023343">
    <property type="entry name" value="Penicillin_amidase_dom1"/>
</dbReference>
<dbReference type="Proteomes" id="UP000288711">
    <property type="component" value="Unassembled WGS sequence"/>
</dbReference>